<proteinExistence type="predicted"/>
<accession>A0A2H1VCC4</accession>
<dbReference type="AlphaFoldDB" id="A0A2H1VCC4"/>
<sequence length="105" mass="11828">MKFNADRVQINEAIREEWSPENVFAKIVLLVERNIPNVNVDTILSEGFVHPGFKAFTIATCFSSILKLKEAGRINVIKDPDTLEIINITIADAEQITDYIHSLSI</sequence>
<gene>
    <name evidence="1" type="ORF">SFRICE_010857</name>
</gene>
<evidence type="ECO:0000313" key="1">
    <source>
        <dbReference type="EMBL" id="SOQ38477.1"/>
    </source>
</evidence>
<name>A0A2H1VCC4_SPOFR</name>
<protein>
    <submittedName>
        <fullName evidence="1">SFRICE_010857</fullName>
    </submittedName>
</protein>
<reference evidence="1" key="1">
    <citation type="submission" date="2016-07" db="EMBL/GenBank/DDBJ databases">
        <authorList>
            <person name="Bretaudeau A."/>
        </authorList>
    </citation>
    <scope>NUCLEOTIDE SEQUENCE</scope>
    <source>
        <strain evidence="1">Rice</strain>
        <tissue evidence="1">Whole body</tissue>
    </source>
</reference>
<organism evidence="1">
    <name type="scientific">Spodoptera frugiperda</name>
    <name type="common">Fall armyworm</name>
    <dbReference type="NCBI Taxonomy" id="7108"/>
    <lineage>
        <taxon>Eukaryota</taxon>
        <taxon>Metazoa</taxon>
        <taxon>Ecdysozoa</taxon>
        <taxon>Arthropoda</taxon>
        <taxon>Hexapoda</taxon>
        <taxon>Insecta</taxon>
        <taxon>Pterygota</taxon>
        <taxon>Neoptera</taxon>
        <taxon>Endopterygota</taxon>
        <taxon>Lepidoptera</taxon>
        <taxon>Glossata</taxon>
        <taxon>Ditrysia</taxon>
        <taxon>Noctuoidea</taxon>
        <taxon>Noctuidae</taxon>
        <taxon>Amphipyrinae</taxon>
        <taxon>Spodoptera</taxon>
    </lineage>
</organism>
<dbReference type="EMBL" id="ODYU01001792">
    <property type="protein sequence ID" value="SOQ38477.1"/>
    <property type="molecule type" value="Genomic_DNA"/>
</dbReference>